<dbReference type="PANTHER" id="PTHR43861">
    <property type="entry name" value="TRANS-ACONITATE 2-METHYLTRANSFERASE-RELATED"/>
    <property type="match status" value="1"/>
</dbReference>
<proteinExistence type="predicted"/>
<gene>
    <name evidence="1" type="ORF">GCM10008013_37870</name>
</gene>
<evidence type="ECO:0008006" key="3">
    <source>
        <dbReference type="Google" id="ProtNLM"/>
    </source>
</evidence>
<name>A0ABQ1YQT7_9BACL</name>
<protein>
    <recommendedName>
        <fullName evidence="3">Methyltransferase domain-containing protein</fullName>
    </recommendedName>
</protein>
<dbReference type="EMBL" id="BMFT01000002">
    <property type="protein sequence ID" value="GGH33063.1"/>
    <property type="molecule type" value="Genomic_DNA"/>
</dbReference>
<dbReference type="PANTHER" id="PTHR43861:SF6">
    <property type="entry name" value="METHYLTRANSFERASE TYPE 11"/>
    <property type="match status" value="1"/>
</dbReference>
<evidence type="ECO:0000313" key="1">
    <source>
        <dbReference type="EMBL" id="GGH33063.1"/>
    </source>
</evidence>
<dbReference type="InterPro" id="IPR029063">
    <property type="entry name" value="SAM-dependent_MTases_sf"/>
</dbReference>
<reference evidence="2" key="1">
    <citation type="journal article" date="2019" name="Int. J. Syst. Evol. Microbiol.">
        <title>The Global Catalogue of Microorganisms (GCM) 10K type strain sequencing project: providing services to taxonomists for standard genome sequencing and annotation.</title>
        <authorList>
            <consortium name="The Broad Institute Genomics Platform"/>
            <consortium name="The Broad Institute Genome Sequencing Center for Infectious Disease"/>
            <person name="Wu L."/>
            <person name="Ma J."/>
        </authorList>
    </citation>
    <scope>NUCLEOTIDE SEQUENCE [LARGE SCALE GENOMIC DNA]</scope>
    <source>
        <strain evidence="2">CGMCC 1.12769</strain>
    </source>
</reference>
<dbReference type="RefSeq" id="WP_188541400.1">
    <property type="nucleotide sequence ID" value="NZ_BMFT01000002.1"/>
</dbReference>
<dbReference type="SUPFAM" id="SSF53335">
    <property type="entry name" value="S-adenosyl-L-methionine-dependent methyltransferases"/>
    <property type="match status" value="1"/>
</dbReference>
<keyword evidence="2" id="KW-1185">Reference proteome</keyword>
<dbReference type="Pfam" id="PF13489">
    <property type="entry name" value="Methyltransf_23"/>
    <property type="match status" value="1"/>
</dbReference>
<accession>A0ABQ1YQT7</accession>
<comment type="caution">
    <text evidence="1">The sequence shown here is derived from an EMBL/GenBank/DDBJ whole genome shotgun (WGS) entry which is preliminary data.</text>
</comment>
<sequence length="296" mass="34459">MNDTKVTINQYGYYELINKPDDLELESYYKNIYYQESRSSYSKSYVEEEIQYFKNKYEQKYSILLEHNIHSCDTRGFLDIGCGEGWGLDFFCSKGWEVKGLEYSGYGCSIHHPEMLQFLTEGEPEVALKKLISENKKFDVIWLDNVLEHLKNPLEILKYCSLLLSEQGVLVIEVPNDFSIVQNRLLEKGFIKEEFWVVSPDHISYFNKDGLTNLCSDAELDCLDIISDYAIDFDLFNPNSNYKADSTLGPSSHNSRIEIENMLHSISVEKTNKLYRIYAELGIGRQITGFYRKISY</sequence>
<dbReference type="Gene3D" id="3.40.50.150">
    <property type="entry name" value="Vaccinia Virus protein VP39"/>
    <property type="match status" value="1"/>
</dbReference>
<dbReference type="CDD" id="cd02440">
    <property type="entry name" value="AdoMet_MTases"/>
    <property type="match status" value="1"/>
</dbReference>
<evidence type="ECO:0000313" key="2">
    <source>
        <dbReference type="Proteomes" id="UP000659344"/>
    </source>
</evidence>
<dbReference type="Proteomes" id="UP000659344">
    <property type="component" value="Unassembled WGS sequence"/>
</dbReference>
<organism evidence="1 2">
    <name type="scientific">Paenibacillus segetis</name>
    <dbReference type="NCBI Taxonomy" id="1325360"/>
    <lineage>
        <taxon>Bacteria</taxon>
        <taxon>Bacillati</taxon>
        <taxon>Bacillota</taxon>
        <taxon>Bacilli</taxon>
        <taxon>Bacillales</taxon>
        <taxon>Paenibacillaceae</taxon>
        <taxon>Paenibacillus</taxon>
    </lineage>
</organism>